<evidence type="ECO:0000313" key="1">
    <source>
        <dbReference type="EMBL" id="MBH5391898.1"/>
    </source>
</evidence>
<reference evidence="1 2" key="1">
    <citation type="submission" date="2020-07" db="EMBL/GenBank/DDBJ databases">
        <title>Bradyrhizobium diversity isolated from nodules of indigenous legumes of Western Australia.</title>
        <authorList>
            <person name="Klepa M.S."/>
        </authorList>
    </citation>
    <scope>NUCLEOTIDE SEQUENCE [LARGE SCALE GENOMIC DNA]</scope>
    <source>
        <strain evidence="1 2">CNPSo 4019</strain>
    </source>
</reference>
<protein>
    <submittedName>
        <fullName evidence="1">Uncharacterized protein</fullName>
    </submittedName>
</protein>
<evidence type="ECO:0000313" key="2">
    <source>
        <dbReference type="Proteomes" id="UP001194539"/>
    </source>
</evidence>
<dbReference type="Proteomes" id="UP001194539">
    <property type="component" value="Unassembled WGS sequence"/>
</dbReference>
<sequence>MHLRGRIIGHGEPNAAVVFYRSAHFAGVDALWKTAFLDDKTWNAAPADIPQNPRFQPALMSLAREGNLVLIPSGLDAMDIEAGIFRVAC</sequence>
<dbReference type="EMBL" id="JACEGD010000062">
    <property type="protein sequence ID" value="MBH5391898.1"/>
    <property type="molecule type" value="Genomic_DNA"/>
</dbReference>
<accession>A0ABS0PFA9</accession>
<dbReference type="RefSeq" id="WP_197969482.1">
    <property type="nucleotide sequence ID" value="NZ_JACEGD010000062.1"/>
</dbReference>
<proteinExistence type="predicted"/>
<name>A0ABS0PFA9_9BRAD</name>
<gene>
    <name evidence="1" type="ORF">H1B27_37405</name>
</gene>
<keyword evidence="2" id="KW-1185">Reference proteome</keyword>
<comment type="caution">
    <text evidence="1">The sequence shown here is derived from an EMBL/GenBank/DDBJ whole genome shotgun (WGS) entry which is preliminary data.</text>
</comment>
<organism evidence="1 2">
    <name type="scientific">Bradyrhizobium diversitatis</name>
    <dbReference type="NCBI Taxonomy" id="2755406"/>
    <lineage>
        <taxon>Bacteria</taxon>
        <taxon>Pseudomonadati</taxon>
        <taxon>Pseudomonadota</taxon>
        <taxon>Alphaproteobacteria</taxon>
        <taxon>Hyphomicrobiales</taxon>
        <taxon>Nitrobacteraceae</taxon>
        <taxon>Bradyrhizobium</taxon>
    </lineage>
</organism>